<dbReference type="PROSITE" id="PS51450">
    <property type="entry name" value="LRR"/>
    <property type="match status" value="1"/>
</dbReference>
<dbReference type="InterPro" id="IPR000157">
    <property type="entry name" value="TIR_dom"/>
</dbReference>
<evidence type="ECO:0000256" key="2">
    <source>
        <dbReference type="ARBA" id="ARBA00009634"/>
    </source>
</evidence>
<sequence length="808" mass="94353">MLCVVPVCFSKQNNKVYHNIQQWINLGFFIFYICSFLDFHAQNAVICLAKTKLQTVLDLSYNHIETIRDGDFRGLVNLRSINLDNNKITKLEENAFDNLSRLSKLSLNNNALRLDDKSFKQGVFKPLIQLKSLYIKNNIQNCYKYTQIQSYLDGEFSFLRNLKRLSSDLYRQPMFGKGFKRMNLLQILRFDQCCLRYLTNDTFKNLPSSITELHMTHCSYISPQVGIDAFKPFTNLKVLNLRMTPLSLQSAIGLLYPLRHKRMDIIDFHRVNGYPEVNGHHQFSVILTESMFANLKTICLKKLDISFNGIVEIQHNTLFSWGLLIECVEHLIVSGNAFHMAYEVEIDLLLLLRSRYLNLNLTIFEYSFASVEFPYFYKADDAPKISSSNYQFGIMENLIDKGQNLGALENVKTSSDCKFWNANHNSPVRLPPKLHTLRLSHMIAYLYFCNYSLYNNNLQTIDISYSHVDSFYLSVTGLDNVTYFDASGIDVTKTSLNILRSIPNITHLVLKDVNLDRIFMNPKNLSYNRIMGLNKTITKLVDEKNFQLRDTLFIHLNGNHFLCTCEYMDFIQWIFENQVRLDNGGNYICTLSNGTRSTTEAVRTQLHEIFSECKSTFWLIFSITLLSVFVLILIGSVICYRLRWRIMYFFYRHFHYGYKPIRINDTIYTYDAFVAYSGEDYRWIISSFREKLETGHLFKLCLHDRDFEPGLSIQQNIINSICNSRKVIIDATPGYIKSKWFEFEIEMANIEMMDRSYENGIIVIIRNGTKPSDMPDLLKKLWKKITCVLLEETEEETFFERIVTALKA</sequence>
<feature type="transmembrane region" description="Helical" evidence="11">
    <location>
        <begin position="617"/>
        <end position="642"/>
    </location>
</feature>
<dbReference type="EMBL" id="JARBDR010000337">
    <property type="protein sequence ID" value="KAJ8315803.1"/>
    <property type="molecule type" value="Genomic_DNA"/>
</dbReference>
<dbReference type="Pfam" id="PF13855">
    <property type="entry name" value="LRR_8"/>
    <property type="match status" value="1"/>
</dbReference>
<keyword evidence="10" id="KW-0325">Glycoprotein</keyword>
<dbReference type="SUPFAM" id="SSF52058">
    <property type="entry name" value="L domain-like"/>
    <property type="match status" value="2"/>
</dbReference>
<dbReference type="Gene3D" id="3.40.50.10140">
    <property type="entry name" value="Toll/interleukin-1 receptor homology (TIR) domain"/>
    <property type="match status" value="1"/>
</dbReference>
<evidence type="ECO:0000256" key="1">
    <source>
        <dbReference type="ARBA" id="ARBA00004479"/>
    </source>
</evidence>
<evidence type="ECO:0000256" key="9">
    <source>
        <dbReference type="ARBA" id="ARBA00023170"/>
    </source>
</evidence>
<protein>
    <recommendedName>
        <fullName evidence="12">TIR domain-containing protein</fullName>
    </recommendedName>
</protein>
<evidence type="ECO:0000256" key="7">
    <source>
        <dbReference type="ARBA" id="ARBA00022989"/>
    </source>
</evidence>
<dbReference type="Gene3D" id="3.80.10.10">
    <property type="entry name" value="Ribonuclease Inhibitor"/>
    <property type="match status" value="3"/>
</dbReference>
<proteinExistence type="inferred from homology"/>
<dbReference type="PIRSF" id="PIRSF037595">
    <property type="entry name" value="Toll-like_receptor"/>
    <property type="match status" value="1"/>
</dbReference>
<keyword evidence="4 11" id="KW-0812">Transmembrane</keyword>
<dbReference type="InterPro" id="IPR032675">
    <property type="entry name" value="LRR_dom_sf"/>
</dbReference>
<dbReference type="SMART" id="SM00369">
    <property type="entry name" value="LRR_TYP"/>
    <property type="match status" value="4"/>
</dbReference>
<feature type="domain" description="TIR" evidence="12">
    <location>
        <begin position="668"/>
        <end position="808"/>
    </location>
</feature>
<dbReference type="PANTHER" id="PTHR24365:SF541">
    <property type="entry name" value="PROTEIN TOLL-RELATED"/>
    <property type="match status" value="1"/>
</dbReference>
<dbReference type="InterPro" id="IPR035897">
    <property type="entry name" value="Toll_tir_struct_dom_sf"/>
</dbReference>
<organism evidence="13 14">
    <name type="scientific">Tegillarca granosa</name>
    <name type="common">Malaysian cockle</name>
    <name type="synonym">Anadara granosa</name>
    <dbReference type="NCBI Taxonomy" id="220873"/>
    <lineage>
        <taxon>Eukaryota</taxon>
        <taxon>Metazoa</taxon>
        <taxon>Spiralia</taxon>
        <taxon>Lophotrochozoa</taxon>
        <taxon>Mollusca</taxon>
        <taxon>Bivalvia</taxon>
        <taxon>Autobranchia</taxon>
        <taxon>Pteriomorphia</taxon>
        <taxon>Arcoida</taxon>
        <taxon>Arcoidea</taxon>
        <taxon>Arcidae</taxon>
        <taxon>Tegillarca</taxon>
    </lineage>
</organism>
<keyword evidence="14" id="KW-1185">Reference proteome</keyword>
<evidence type="ECO:0000259" key="12">
    <source>
        <dbReference type="PROSITE" id="PS50104"/>
    </source>
</evidence>
<keyword evidence="9" id="KW-0675">Receptor</keyword>
<keyword evidence="7 11" id="KW-1133">Transmembrane helix</keyword>
<dbReference type="Pfam" id="PF13676">
    <property type="entry name" value="TIR_2"/>
    <property type="match status" value="1"/>
</dbReference>
<dbReference type="InterPro" id="IPR017241">
    <property type="entry name" value="Toll-like_receptor"/>
</dbReference>
<dbReference type="PRINTS" id="PR01537">
    <property type="entry name" value="INTRLKN1R1F"/>
</dbReference>
<accession>A0ABQ9FEP2</accession>
<keyword evidence="5" id="KW-0732">Signal</keyword>
<name>A0ABQ9FEP2_TEGGR</name>
<dbReference type="SUPFAM" id="SSF52200">
    <property type="entry name" value="Toll/Interleukin receptor TIR domain"/>
    <property type="match status" value="1"/>
</dbReference>
<reference evidence="13 14" key="1">
    <citation type="submission" date="2022-12" db="EMBL/GenBank/DDBJ databases">
        <title>Chromosome-level genome of Tegillarca granosa.</title>
        <authorList>
            <person name="Kim J."/>
        </authorList>
    </citation>
    <scope>NUCLEOTIDE SEQUENCE [LARGE SCALE GENOMIC DNA]</scope>
    <source>
        <strain evidence="13">Teg-2019</strain>
        <tissue evidence="13">Adductor muscle</tissue>
    </source>
</reference>
<evidence type="ECO:0000256" key="4">
    <source>
        <dbReference type="ARBA" id="ARBA00022692"/>
    </source>
</evidence>
<keyword evidence="3" id="KW-0433">Leucine-rich repeat</keyword>
<dbReference type="InterPro" id="IPR003591">
    <property type="entry name" value="Leu-rich_rpt_typical-subtyp"/>
</dbReference>
<dbReference type="InterPro" id="IPR001611">
    <property type="entry name" value="Leu-rich_rpt"/>
</dbReference>
<dbReference type="Proteomes" id="UP001217089">
    <property type="component" value="Unassembled WGS sequence"/>
</dbReference>
<keyword evidence="8 11" id="KW-0472">Membrane</keyword>
<evidence type="ECO:0000256" key="11">
    <source>
        <dbReference type="SAM" id="Phobius"/>
    </source>
</evidence>
<evidence type="ECO:0000313" key="14">
    <source>
        <dbReference type="Proteomes" id="UP001217089"/>
    </source>
</evidence>
<keyword evidence="6" id="KW-0677">Repeat</keyword>
<evidence type="ECO:0000256" key="6">
    <source>
        <dbReference type="ARBA" id="ARBA00022737"/>
    </source>
</evidence>
<dbReference type="SMART" id="SM00255">
    <property type="entry name" value="TIR"/>
    <property type="match status" value="1"/>
</dbReference>
<comment type="subcellular location">
    <subcellularLocation>
        <location evidence="1">Membrane</location>
        <topology evidence="1">Single-pass type I membrane protein</topology>
    </subcellularLocation>
</comment>
<dbReference type="PROSITE" id="PS50104">
    <property type="entry name" value="TIR"/>
    <property type="match status" value="1"/>
</dbReference>
<comment type="caution">
    <text evidence="13">The sequence shown here is derived from an EMBL/GenBank/DDBJ whole genome shotgun (WGS) entry which is preliminary data.</text>
</comment>
<dbReference type="PANTHER" id="PTHR24365">
    <property type="entry name" value="TOLL-LIKE RECEPTOR"/>
    <property type="match status" value="1"/>
</dbReference>
<evidence type="ECO:0000313" key="13">
    <source>
        <dbReference type="EMBL" id="KAJ8315803.1"/>
    </source>
</evidence>
<evidence type="ECO:0000256" key="3">
    <source>
        <dbReference type="ARBA" id="ARBA00022614"/>
    </source>
</evidence>
<evidence type="ECO:0000256" key="10">
    <source>
        <dbReference type="ARBA" id="ARBA00023180"/>
    </source>
</evidence>
<comment type="similarity">
    <text evidence="2">Belongs to the Toll-like receptor family.</text>
</comment>
<evidence type="ECO:0000256" key="8">
    <source>
        <dbReference type="ARBA" id="ARBA00023136"/>
    </source>
</evidence>
<evidence type="ECO:0000256" key="5">
    <source>
        <dbReference type="ARBA" id="ARBA00022729"/>
    </source>
</evidence>
<gene>
    <name evidence="13" type="ORF">KUTeg_007953</name>
</gene>